<evidence type="ECO:0000256" key="2">
    <source>
        <dbReference type="ARBA" id="ARBA00022552"/>
    </source>
</evidence>
<dbReference type="PIRSF" id="PIRSF005917">
    <property type="entry name" value="MTase_YraL"/>
    <property type="match status" value="1"/>
</dbReference>
<evidence type="ECO:0000256" key="5">
    <source>
        <dbReference type="ARBA" id="ARBA00022691"/>
    </source>
</evidence>
<evidence type="ECO:0000256" key="1">
    <source>
        <dbReference type="ARBA" id="ARBA00022490"/>
    </source>
</evidence>
<evidence type="ECO:0000313" key="10">
    <source>
        <dbReference type="Proteomes" id="UP000177907"/>
    </source>
</evidence>
<evidence type="ECO:0000256" key="3">
    <source>
        <dbReference type="ARBA" id="ARBA00022603"/>
    </source>
</evidence>
<keyword evidence="4 6" id="KW-0808">Transferase</keyword>
<dbReference type="PANTHER" id="PTHR46111">
    <property type="entry name" value="RIBOSOMAL RNA SMALL SUBUNIT METHYLTRANSFERASE I"/>
    <property type="match status" value="1"/>
</dbReference>
<organism evidence="9 10">
    <name type="scientific">Candidatus Magasanikbacteria bacterium RIFOXYC2_FULL_42_28</name>
    <dbReference type="NCBI Taxonomy" id="1798704"/>
    <lineage>
        <taxon>Bacteria</taxon>
        <taxon>Candidatus Magasanikiibacteriota</taxon>
    </lineage>
</organism>
<protein>
    <recommendedName>
        <fullName evidence="6">Ribosomal RNA small subunit methyltransferase I</fullName>
        <ecNumber evidence="6">2.1.1.198</ecNumber>
    </recommendedName>
    <alternativeName>
        <fullName evidence="6">16S rRNA 2'-O-ribose C1402 methyltransferase</fullName>
    </alternativeName>
    <alternativeName>
        <fullName evidence="6">rRNA (cytidine-2'-O-)-methyltransferase RsmI</fullName>
    </alternativeName>
</protein>
<sequence>MEKGKLYIVATPIGNLDDITLRALATLKSVDFILCEDTRVTKNLLDRYEIVKPTISYHQHSDARKTKEIIELLENGKNLALVTDAGTPGISDPGNLLIATLLSFRTHAVGEKSPSRSPNDNGDSSSLRSLGMTNDDKVQIVPIPGPCAAIAALSISGFPTDKYFFMGFPPHKNKRHKFFQEVATAKYTVVFYESGHRITKCLTELQKFLKPEQKIIIARELTKKFETIYRGTAGDIGNMQVEERGEFTVIISN</sequence>
<feature type="domain" description="Tetrapyrrole methylase" evidence="8">
    <location>
        <begin position="5"/>
        <end position="101"/>
    </location>
</feature>
<dbReference type="Gene3D" id="3.40.1010.10">
    <property type="entry name" value="Cobalt-precorrin-4 Transmethylase, Domain 1"/>
    <property type="match status" value="1"/>
</dbReference>
<dbReference type="SUPFAM" id="SSF53790">
    <property type="entry name" value="Tetrapyrrole methylase"/>
    <property type="match status" value="2"/>
</dbReference>
<feature type="compositionally biased region" description="Polar residues" evidence="7">
    <location>
        <begin position="115"/>
        <end position="129"/>
    </location>
</feature>
<accession>A0A1F6NW34</accession>
<comment type="catalytic activity">
    <reaction evidence="6">
        <text>cytidine(1402) in 16S rRNA + S-adenosyl-L-methionine = 2'-O-methylcytidine(1402) in 16S rRNA + S-adenosyl-L-homocysteine + H(+)</text>
        <dbReference type="Rhea" id="RHEA:42924"/>
        <dbReference type="Rhea" id="RHEA-COMP:10285"/>
        <dbReference type="Rhea" id="RHEA-COMP:10286"/>
        <dbReference type="ChEBI" id="CHEBI:15378"/>
        <dbReference type="ChEBI" id="CHEBI:57856"/>
        <dbReference type="ChEBI" id="CHEBI:59789"/>
        <dbReference type="ChEBI" id="CHEBI:74495"/>
        <dbReference type="ChEBI" id="CHEBI:82748"/>
        <dbReference type="EC" id="2.1.1.198"/>
    </reaction>
</comment>
<dbReference type="PANTHER" id="PTHR46111:SF1">
    <property type="entry name" value="RIBOSOMAL RNA SMALL SUBUNIT METHYLTRANSFERASE I"/>
    <property type="match status" value="1"/>
</dbReference>
<dbReference type="InterPro" id="IPR035996">
    <property type="entry name" value="4pyrrol_Methylase_sf"/>
</dbReference>
<dbReference type="InterPro" id="IPR000878">
    <property type="entry name" value="4pyrrol_Mease"/>
</dbReference>
<dbReference type="InterPro" id="IPR014776">
    <property type="entry name" value="4pyrrole_Mease_sub2"/>
</dbReference>
<keyword evidence="5 6" id="KW-0949">S-adenosyl-L-methionine</keyword>
<evidence type="ECO:0000259" key="8">
    <source>
        <dbReference type="Pfam" id="PF00590"/>
    </source>
</evidence>
<reference evidence="9 10" key="1">
    <citation type="journal article" date="2016" name="Nat. Commun.">
        <title>Thousands of microbial genomes shed light on interconnected biogeochemical processes in an aquifer system.</title>
        <authorList>
            <person name="Anantharaman K."/>
            <person name="Brown C.T."/>
            <person name="Hug L.A."/>
            <person name="Sharon I."/>
            <person name="Castelle C.J."/>
            <person name="Probst A.J."/>
            <person name="Thomas B.C."/>
            <person name="Singh A."/>
            <person name="Wilkins M.J."/>
            <person name="Karaoz U."/>
            <person name="Brodie E.L."/>
            <person name="Williams K.H."/>
            <person name="Hubbard S.S."/>
            <person name="Banfield J.F."/>
        </authorList>
    </citation>
    <scope>NUCLEOTIDE SEQUENCE [LARGE SCALE GENOMIC DNA]</scope>
</reference>
<keyword evidence="3 6" id="KW-0489">Methyltransferase</keyword>
<comment type="function">
    <text evidence="6">Catalyzes the 2'-O-methylation of the ribose of cytidine 1402 (C1402) in 16S rRNA.</text>
</comment>
<dbReference type="AlphaFoldDB" id="A0A1F6NW34"/>
<keyword evidence="1 6" id="KW-0963">Cytoplasm</keyword>
<evidence type="ECO:0000313" key="9">
    <source>
        <dbReference type="EMBL" id="OGH88156.1"/>
    </source>
</evidence>
<gene>
    <name evidence="6" type="primary">rsmI</name>
    <name evidence="9" type="ORF">A3J93_00235</name>
</gene>
<dbReference type="InterPro" id="IPR008189">
    <property type="entry name" value="rRNA_ssu_MeTfrase_I"/>
</dbReference>
<evidence type="ECO:0000256" key="7">
    <source>
        <dbReference type="SAM" id="MobiDB-lite"/>
    </source>
</evidence>
<proteinExistence type="inferred from homology"/>
<name>A0A1F6NW34_9BACT</name>
<dbReference type="HAMAP" id="MF_01877">
    <property type="entry name" value="16SrRNA_methyltr_I"/>
    <property type="match status" value="1"/>
</dbReference>
<comment type="similarity">
    <text evidence="6">Belongs to the methyltransferase superfamily. RsmI family.</text>
</comment>
<feature type="domain" description="Tetrapyrrole methylase" evidence="8">
    <location>
        <begin position="136"/>
        <end position="236"/>
    </location>
</feature>
<dbReference type="EC" id="2.1.1.198" evidence="6"/>
<keyword evidence="2 6" id="KW-0698">rRNA processing</keyword>
<dbReference type="FunFam" id="3.40.1010.10:FF:000007">
    <property type="entry name" value="Ribosomal RNA small subunit methyltransferase I"/>
    <property type="match status" value="1"/>
</dbReference>
<dbReference type="Gene3D" id="3.30.950.10">
    <property type="entry name" value="Methyltransferase, Cobalt-precorrin-4 Transmethylase, Domain 2"/>
    <property type="match status" value="1"/>
</dbReference>
<dbReference type="CDD" id="cd11648">
    <property type="entry name" value="RsmI"/>
    <property type="match status" value="1"/>
</dbReference>
<comment type="subcellular location">
    <subcellularLocation>
        <location evidence="6">Cytoplasm</location>
    </subcellularLocation>
</comment>
<evidence type="ECO:0000256" key="6">
    <source>
        <dbReference type="HAMAP-Rule" id="MF_01877"/>
    </source>
</evidence>
<comment type="caution">
    <text evidence="9">The sequence shown here is derived from an EMBL/GenBank/DDBJ whole genome shotgun (WGS) entry which is preliminary data.</text>
</comment>
<dbReference type="FunFam" id="3.30.950.10:FF:000002">
    <property type="entry name" value="Ribosomal RNA small subunit methyltransferase I"/>
    <property type="match status" value="1"/>
</dbReference>
<dbReference type="STRING" id="1798704.A3J93_00235"/>
<dbReference type="InterPro" id="IPR014777">
    <property type="entry name" value="4pyrrole_Mease_sub1"/>
</dbReference>
<dbReference type="GO" id="GO:0005737">
    <property type="term" value="C:cytoplasm"/>
    <property type="evidence" value="ECO:0007669"/>
    <property type="project" value="UniProtKB-SubCell"/>
</dbReference>
<feature type="region of interest" description="Disordered" evidence="7">
    <location>
        <begin position="110"/>
        <end position="129"/>
    </location>
</feature>
<dbReference type="Pfam" id="PF00590">
    <property type="entry name" value="TP_methylase"/>
    <property type="match status" value="2"/>
</dbReference>
<dbReference type="EMBL" id="MFQZ01000005">
    <property type="protein sequence ID" value="OGH88156.1"/>
    <property type="molecule type" value="Genomic_DNA"/>
</dbReference>
<dbReference type="Proteomes" id="UP000177907">
    <property type="component" value="Unassembled WGS sequence"/>
</dbReference>
<dbReference type="GO" id="GO:0070677">
    <property type="term" value="F:rRNA (cytosine-2'-O-)-methyltransferase activity"/>
    <property type="evidence" value="ECO:0007669"/>
    <property type="project" value="UniProtKB-UniRule"/>
</dbReference>
<evidence type="ECO:0000256" key="4">
    <source>
        <dbReference type="ARBA" id="ARBA00022679"/>
    </source>
</evidence>